<organism evidence="1">
    <name type="scientific">Aeromonas salmonicida subsp. salmonicida</name>
    <dbReference type="NCBI Taxonomy" id="29491"/>
    <lineage>
        <taxon>Bacteria</taxon>
        <taxon>Pseudomonadati</taxon>
        <taxon>Pseudomonadota</taxon>
        <taxon>Gammaproteobacteria</taxon>
        <taxon>Aeromonadales</taxon>
        <taxon>Aeromonadaceae</taxon>
        <taxon>Aeromonas</taxon>
    </lineage>
</organism>
<reference evidence="1" key="1">
    <citation type="submission" date="2017-01" db="EMBL/GenBank/DDBJ databases">
        <title>Plasmid composition in Aeromonas salmonicida subsp. salmonicida 01-B526 unravels unsuspected type three secretion system loss patterns.</title>
        <authorList>
            <person name="Tanaka K.H."/>
            <person name="Vincent A.T."/>
            <person name="Emond-Rheault J.-G."/>
            <person name="Adamczuk M."/>
            <person name="Frenette M."/>
            <person name="Charette S.J."/>
        </authorList>
    </citation>
    <scope>NUCLEOTIDE SEQUENCE</scope>
    <source>
        <strain evidence="1">01-B526</strain>
        <plasmid evidence="1">pAsa5</plasmid>
    </source>
</reference>
<accession>A0A1Z3MNJ0</accession>
<sequence>MKVIHKIGAKVTPLAVHERGIREGTAALSLACWLVRRSEKMPLLNAQPLLAAIWSEL</sequence>
<name>A0A1Z3MNJ0_AERSS</name>
<evidence type="ECO:0000313" key="1">
    <source>
        <dbReference type="EMBL" id="ASD49337.1"/>
    </source>
</evidence>
<keyword evidence="1" id="KW-0614">Plasmid</keyword>
<geneLocation type="plasmid" evidence="1">
    <name>pAsa5</name>
</geneLocation>
<protein>
    <submittedName>
        <fullName evidence="1">Uncharacterized protein</fullName>
    </submittedName>
</protein>
<dbReference type="EMBL" id="KY555069">
    <property type="protein sequence ID" value="ASD49337.1"/>
    <property type="molecule type" value="Genomic_DNA"/>
</dbReference>
<dbReference type="RefSeq" id="WP_157868083.1">
    <property type="nucleotide sequence ID" value="NZ_JBANEX010000125.1"/>
</dbReference>
<proteinExistence type="predicted"/>
<dbReference type="AlphaFoldDB" id="A0A1Z3MNJ0"/>